<feature type="region of interest" description="Disordered" evidence="1">
    <location>
        <begin position="58"/>
        <end position="133"/>
    </location>
</feature>
<dbReference type="Proteomes" id="UP000652761">
    <property type="component" value="Unassembled WGS sequence"/>
</dbReference>
<keyword evidence="3" id="KW-1185">Reference proteome</keyword>
<gene>
    <name evidence="2" type="ORF">Taro_012143</name>
</gene>
<sequence length="133" mass="14667">MDKQHLAQLVFLHTKGITPPWIPHQVFLHNRRETTPWIPPGVLRPVPKQSLGISLQGYSPPYGQTIPSSAGLPSHEGNYTTLDTPPGLPSQPKGNNTLDTTREQHPGTPRSSFTHEGNNTYKCVQETDAPRSS</sequence>
<proteinExistence type="predicted"/>
<dbReference type="EMBL" id="NMUH01000471">
    <property type="protein sequence ID" value="MQL79699.1"/>
    <property type="molecule type" value="Genomic_DNA"/>
</dbReference>
<reference evidence="2" key="1">
    <citation type="submission" date="2017-07" db="EMBL/GenBank/DDBJ databases">
        <title>Taro Niue Genome Assembly and Annotation.</title>
        <authorList>
            <person name="Atibalentja N."/>
            <person name="Keating K."/>
            <person name="Fields C.J."/>
        </authorList>
    </citation>
    <scope>NUCLEOTIDE SEQUENCE</scope>
    <source>
        <strain evidence="2">Niue_2</strain>
        <tissue evidence="2">Leaf</tissue>
    </source>
</reference>
<feature type="compositionally biased region" description="Polar residues" evidence="1">
    <location>
        <begin position="109"/>
        <end position="122"/>
    </location>
</feature>
<accession>A0A843UI82</accession>
<comment type="caution">
    <text evidence="2">The sequence shown here is derived from an EMBL/GenBank/DDBJ whole genome shotgun (WGS) entry which is preliminary data.</text>
</comment>
<evidence type="ECO:0000256" key="1">
    <source>
        <dbReference type="SAM" id="MobiDB-lite"/>
    </source>
</evidence>
<protein>
    <submittedName>
        <fullName evidence="2">Uncharacterized protein</fullName>
    </submittedName>
</protein>
<evidence type="ECO:0000313" key="3">
    <source>
        <dbReference type="Proteomes" id="UP000652761"/>
    </source>
</evidence>
<organism evidence="2 3">
    <name type="scientific">Colocasia esculenta</name>
    <name type="common">Wild taro</name>
    <name type="synonym">Arum esculentum</name>
    <dbReference type="NCBI Taxonomy" id="4460"/>
    <lineage>
        <taxon>Eukaryota</taxon>
        <taxon>Viridiplantae</taxon>
        <taxon>Streptophyta</taxon>
        <taxon>Embryophyta</taxon>
        <taxon>Tracheophyta</taxon>
        <taxon>Spermatophyta</taxon>
        <taxon>Magnoliopsida</taxon>
        <taxon>Liliopsida</taxon>
        <taxon>Araceae</taxon>
        <taxon>Aroideae</taxon>
        <taxon>Colocasieae</taxon>
        <taxon>Colocasia</taxon>
    </lineage>
</organism>
<evidence type="ECO:0000313" key="2">
    <source>
        <dbReference type="EMBL" id="MQL79699.1"/>
    </source>
</evidence>
<dbReference type="AlphaFoldDB" id="A0A843UI82"/>
<name>A0A843UI82_COLES</name>